<feature type="region of interest" description="Disordered" evidence="1">
    <location>
        <begin position="1"/>
        <end position="26"/>
    </location>
</feature>
<accession>A0A150PFI0</accession>
<dbReference type="AlphaFoldDB" id="A0A150PFI0"/>
<evidence type="ECO:0000256" key="1">
    <source>
        <dbReference type="SAM" id="MobiDB-lite"/>
    </source>
</evidence>
<sequence>MSSGSPAGSTSSSTSGVGGSTGSGNEIPPTFATVQFVIQSASCFGAGCHNDEMNPLDLQLNEELHTRLTTHISKNCGDLPIVNPGKPDESAFIKILKGPCGTTPRMPIECVNDGDAKCVPNEYIDAIAQWIADGATE</sequence>
<dbReference type="Proteomes" id="UP000075420">
    <property type="component" value="Unassembled WGS sequence"/>
</dbReference>
<dbReference type="EMBL" id="JELY01001839">
    <property type="protein sequence ID" value="KYF54446.1"/>
    <property type="molecule type" value="Genomic_DNA"/>
</dbReference>
<reference evidence="2 3" key="1">
    <citation type="submission" date="2014-02" db="EMBL/GenBank/DDBJ databases">
        <title>The small core and large imbalanced accessory genome model reveals a collaborative survival strategy of Sorangium cellulosum strains in nature.</title>
        <authorList>
            <person name="Han K."/>
            <person name="Peng R."/>
            <person name="Blom J."/>
            <person name="Li Y.-Z."/>
        </authorList>
    </citation>
    <scope>NUCLEOTIDE SEQUENCE [LARGE SCALE GENOMIC DNA]</scope>
    <source>
        <strain evidence="2 3">So0157-25</strain>
    </source>
</reference>
<organism evidence="2 3">
    <name type="scientific">Sorangium cellulosum</name>
    <name type="common">Polyangium cellulosum</name>
    <dbReference type="NCBI Taxonomy" id="56"/>
    <lineage>
        <taxon>Bacteria</taxon>
        <taxon>Pseudomonadati</taxon>
        <taxon>Myxococcota</taxon>
        <taxon>Polyangia</taxon>
        <taxon>Polyangiales</taxon>
        <taxon>Polyangiaceae</taxon>
        <taxon>Sorangium</taxon>
    </lineage>
</organism>
<gene>
    <name evidence="2" type="ORF">BE08_45070</name>
</gene>
<evidence type="ECO:0000313" key="2">
    <source>
        <dbReference type="EMBL" id="KYF54446.1"/>
    </source>
</evidence>
<comment type="caution">
    <text evidence="2">The sequence shown here is derived from an EMBL/GenBank/DDBJ whole genome shotgun (WGS) entry which is preliminary data.</text>
</comment>
<proteinExistence type="predicted"/>
<name>A0A150PFI0_SORCE</name>
<feature type="compositionally biased region" description="Low complexity" evidence="1">
    <location>
        <begin position="1"/>
        <end position="15"/>
    </location>
</feature>
<protein>
    <submittedName>
        <fullName evidence="2">Uncharacterized protein</fullName>
    </submittedName>
</protein>
<evidence type="ECO:0000313" key="3">
    <source>
        <dbReference type="Proteomes" id="UP000075420"/>
    </source>
</evidence>